<dbReference type="Pfam" id="PF22788">
    <property type="entry name" value="COP9_hel_rpt"/>
    <property type="match status" value="1"/>
</dbReference>
<dbReference type="PANTHER" id="PTHR10758:SF1">
    <property type="entry name" value="COP9 SIGNALOSOME COMPLEX SUBUNIT 3"/>
    <property type="match status" value="1"/>
</dbReference>
<keyword evidence="10" id="KW-1185">Reference proteome</keyword>
<evidence type="ECO:0000256" key="5">
    <source>
        <dbReference type="ARBA" id="ARBA00022490"/>
    </source>
</evidence>
<dbReference type="SMART" id="SM00088">
    <property type="entry name" value="PINT"/>
    <property type="match status" value="1"/>
</dbReference>
<dbReference type="AlphaFoldDB" id="A0A836B8W1"/>
<dbReference type="Pfam" id="PF01399">
    <property type="entry name" value="PCI"/>
    <property type="match status" value="1"/>
</dbReference>
<evidence type="ECO:0000259" key="8">
    <source>
        <dbReference type="PROSITE" id="PS50250"/>
    </source>
</evidence>
<comment type="similarity">
    <text evidence="3">Belongs to the CSN3 family.</text>
</comment>
<feature type="domain" description="PCI" evidence="8">
    <location>
        <begin position="194"/>
        <end position="362"/>
    </location>
</feature>
<proteinExistence type="inferred from homology"/>
<reference evidence="9" key="1">
    <citation type="journal article" date="2020" name="bioRxiv">
        <title>Comparative genomics of Chlamydomonas.</title>
        <authorList>
            <person name="Craig R.J."/>
            <person name="Hasan A.R."/>
            <person name="Ness R.W."/>
            <person name="Keightley P.D."/>
        </authorList>
    </citation>
    <scope>NUCLEOTIDE SEQUENCE</scope>
    <source>
        <strain evidence="9">CCAP 11/173</strain>
    </source>
</reference>
<dbReference type="GO" id="GO:0006511">
    <property type="term" value="P:ubiquitin-dependent protein catabolic process"/>
    <property type="evidence" value="ECO:0007669"/>
    <property type="project" value="TreeGrafter"/>
</dbReference>
<evidence type="ECO:0000256" key="1">
    <source>
        <dbReference type="ARBA" id="ARBA00004123"/>
    </source>
</evidence>
<dbReference type="SUPFAM" id="SSF46785">
    <property type="entry name" value="Winged helix' DNA-binding domain"/>
    <property type="match status" value="1"/>
</dbReference>
<evidence type="ECO:0000313" key="10">
    <source>
        <dbReference type="Proteomes" id="UP000613740"/>
    </source>
</evidence>
<dbReference type="GO" id="GO:0008180">
    <property type="term" value="C:COP9 signalosome"/>
    <property type="evidence" value="ECO:0007669"/>
    <property type="project" value="UniProtKB-KW"/>
</dbReference>
<name>A0A836B8W1_9CHLO</name>
<keyword evidence="5" id="KW-0963">Cytoplasm</keyword>
<protein>
    <recommendedName>
        <fullName evidence="4">COP9 signalosome complex subunit 3</fullName>
    </recommendedName>
</protein>
<accession>A0A836B8W1</accession>
<keyword evidence="6" id="KW-0736">Signalosome</keyword>
<comment type="caution">
    <text evidence="9">The sequence shown here is derived from an EMBL/GenBank/DDBJ whole genome shotgun (WGS) entry which is preliminary data.</text>
</comment>
<evidence type="ECO:0000256" key="2">
    <source>
        <dbReference type="ARBA" id="ARBA00004496"/>
    </source>
</evidence>
<dbReference type="OrthoDB" id="29061at2759"/>
<dbReference type="InterPro" id="IPR000717">
    <property type="entry name" value="PCI_dom"/>
</dbReference>
<dbReference type="InterPro" id="IPR050756">
    <property type="entry name" value="CSN3"/>
</dbReference>
<dbReference type="InterPro" id="IPR036390">
    <property type="entry name" value="WH_DNA-bd_sf"/>
</dbReference>
<gene>
    <name evidence="9" type="ORF">HYH02_003814</name>
</gene>
<dbReference type="PROSITE" id="PS50250">
    <property type="entry name" value="PCI"/>
    <property type="match status" value="1"/>
</dbReference>
<comment type="subcellular location">
    <subcellularLocation>
        <location evidence="2">Cytoplasm</location>
    </subcellularLocation>
    <subcellularLocation>
        <location evidence="1">Nucleus</location>
    </subcellularLocation>
</comment>
<keyword evidence="7" id="KW-0539">Nucleus</keyword>
<dbReference type="Proteomes" id="UP000613740">
    <property type="component" value="Unassembled WGS sequence"/>
</dbReference>
<evidence type="ECO:0000256" key="3">
    <source>
        <dbReference type="ARBA" id="ARBA00007084"/>
    </source>
</evidence>
<dbReference type="GO" id="GO:0005737">
    <property type="term" value="C:cytoplasm"/>
    <property type="evidence" value="ECO:0007669"/>
    <property type="project" value="UniProtKB-SubCell"/>
</dbReference>
<dbReference type="EMBL" id="JAEHOD010000008">
    <property type="protein sequence ID" value="KAG2451207.1"/>
    <property type="molecule type" value="Genomic_DNA"/>
</dbReference>
<evidence type="ECO:0000256" key="7">
    <source>
        <dbReference type="ARBA" id="ARBA00023242"/>
    </source>
</evidence>
<sequence length="470" mass="49164">MEGLVAQVVALSNPNDINQLVTTLKSSDAVFSQNSQHIAAALQSLDPAQHSLGFGYFLYYLGKGNQLQAPDVAFIDNAARFFTVCDAGQIQAAPDVFCAVAKKLKEHVLAAGCPRRGVLPLRCGLRALQPGPEVLTPLHADFFQLCLLSRCYSAAAEVLAQDIYDVAPGATCCTPTDLFLYCYYGGMLAIGRKQHARALELLLQAITAPAVVGNAIVLAAYKKYVCVCLIHAGQLQPLPKFTSGCVRHMLEGEARPYADLATAAAARQPERLRRVAEQHAAVFAADGNLGLVKQVVGCLTVRSIQRLTQTFLTLPLSDIAANAGLASAAVAEEHILRMVAAGQIHAKIDGRTGMVRFADETRSSGEAGSSGGGGGGGGGSWDNAAGVAALDERLRQVLELNRRLQQAHEMVCQDRAYQSKVTARERSKYELGGGGGLGSQGAGGSGQGLGLGLGLGGDGDFGPFAAGGSM</sequence>
<evidence type="ECO:0000256" key="4">
    <source>
        <dbReference type="ARBA" id="ARBA00014878"/>
    </source>
</evidence>
<organism evidence="9 10">
    <name type="scientific">Chlamydomonas schloesseri</name>
    <dbReference type="NCBI Taxonomy" id="2026947"/>
    <lineage>
        <taxon>Eukaryota</taxon>
        <taxon>Viridiplantae</taxon>
        <taxon>Chlorophyta</taxon>
        <taxon>core chlorophytes</taxon>
        <taxon>Chlorophyceae</taxon>
        <taxon>CS clade</taxon>
        <taxon>Chlamydomonadales</taxon>
        <taxon>Chlamydomonadaceae</taxon>
        <taxon>Chlamydomonas</taxon>
    </lineage>
</organism>
<evidence type="ECO:0000313" key="9">
    <source>
        <dbReference type="EMBL" id="KAG2451207.1"/>
    </source>
</evidence>
<evidence type="ECO:0000256" key="6">
    <source>
        <dbReference type="ARBA" id="ARBA00022790"/>
    </source>
</evidence>
<dbReference type="PANTHER" id="PTHR10758">
    <property type="entry name" value="26S PROTEASOME NON-ATPASE REGULATORY SUBUNIT 3/COP9 SIGNALOSOME COMPLEX SUBUNIT 3"/>
    <property type="match status" value="1"/>
</dbReference>
<dbReference type="InterPro" id="IPR055089">
    <property type="entry name" value="COP9_N"/>
</dbReference>